<feature type="non-terminal residue" evidence="1">
    <location>
        <position position="1"/>
    </location>
</feature>
<dbReference type="AlphaFoldDB" id="A0A0L0GCI5"/>
<dbReference type="RefSeq" id="XP_014160493.1">
    <property type="nucleotide sequence ID" value="XM_014305018.1"/>
</dbReference>
<sequence>GDSSTRLAEWTYDINHTLTFDGREVKLSVPTSEIYVDRAVCRMLSTVTLFVICTLYNLFECKNSALGFWTVNQLMPAPLKTKIPPCSDEHMGLYCSTPGIQVE</sequence>
<dbReference type="Proteomes" id="UP000054560">
    <property type="component" value="Unassembled WGS sequence"/>
</dbReference>
<gene>
    <name evidence="1" type="ORF">SARC_01272</name>
</gene>
<proteinExistence type="predicted"/>
<evidence type="ECO:0000313" key="1">
    <source>
        <dbReference type="EMBL" id="KNC86591.1"/>
    </source>
</evidence>
<organism evidence="1 2">
    <name type="scientific">Sphaeroforma arctica JP610</name>
    <dbReference type="NCBI Taxonomy" id="667725"/>
    <lineage>
        <taxon>Eukaryota</taxon>
        <taxon>Ichthyosporea</taxon>
        <taxon>Ichthyophonida</taxon>
        <taxon>Sphaeroforma</taxon>
    </lineage>
</organism>
<dbReference type="EMBL" id="KQ241645">
    <property type="protein sequence ID" value="KNC86591.1"/>
    <property type="molecule type" value="Genomic_DNA"/>
</dbReference>
<dbReference type="GeneID" id="25901776"/>
<reference evidence="1 2" key="1">
    <citation type="submission" date="2011-02" db="EMBL/GenBank/DDBJ databases">
        <title>The Genome Sequence of Sphaeroforma arctica JP610.</title>
        <authorList>
            <consortium name="The Broad Institute Genome Sequencing Platform"/>
            <person name="Russ C."/>
            <person name="Cuomo C."/>
            <person name="Young S.K."/>
            <person name="Zeng Q."/>
            <person name="Gargeya S."/>
            <person name="Alvarado L."/>
            <person name="Berlin A."/>
            <person name="Chapman S.B."/>
            <person name="Chen Z."/>
            <person name="Freedman E."/>
            <person name="Gellesch M."/>
            <person name="Goldberg J."/>
            <person name="Griggs A."/>
            <person name="Gujja S."/>
            <person name="Heilman E."/>
            <person name="Heiman D."/>
            <person name="Howarth C."/>
            <person name="Mehta T."/>
            <person name="Neiman D."/>
            <person name="Pearson M."/>
            <person name="Roberts A."/>
            <person name="Saif S."/>
            <person name="Shea T."/>
            <person name="Shenoy N."/>
            <person name="Sisk P."/>
            <person name="Stolte C."/>
            <person name="Sykes S."/>
            <person name="White J."/>
            <person name="Yandava C."/>
            <person name="Burger G."/>
            <person name="Gray M.W."/>
            <person name="Holland P.W.H."/>
            <person name="King N."/>
            <person name="Lang F.B.F."/>
            <person name="Roger A.J."/>
            <person name="Ruiz-Trillo I."/>
            <person name="Haas B."/>
            <person name="Nusbaum C."/>
            <person name="Birren B."/>
        </authorList>
    </citation>
    <scope>NUCLEOTIDE SEQUENCE [LARGE SCALE GENOMIC DNA]</scope>
    <source>
        <strain evidence="1 2">JP610</strain>
    </source>
</reference>
<accession>A0A0L0GCI5</accession>
<protein>
    <submittedName>
        <fullName evidence="1">Uncharacterized protein</fullName>
    </submittedName>
</protein>
<evidence type="ECO:0000313" key="2">
    <source>
        <dbReference type="Proteomes" id="UP000054560"/>
    </source>
</evidence>
<name>A0A0L0GCI5_9EUKA</name>
<keyword evidence="2" id="KW-1185">Reference proteome</keyword>